<name>A0ABZ2LIR4_9BACT</name>
<dbReference type="InterPro" id="IPR011611">
    <property type="entry name" value="PfkB_dom"/>
</dbReference>
<comment type="similarity">
    <text evidence="1">Belongs to the carbohydrate kinase PfkB family.</text>
</comment>
<dbReference type="EMBL" id="CP089983">
    <property type="protein sequence ID" value="WXB09661.1"/>
    <property type="molecule type" value="Genomic_DNA"/>
</dbReference>
<dbReference type="CDD" id="cd01167">
    <property type="entry name" value="bac_FRK"/>
    <property type="match status" value="1"/>
</dbReference>
<dbReference type="RefSeq" id="WP_394839334.1">
    <property type="nucleotide sequence ID" value="NZ_CP089929.1"/>
</dbReference>
<proteinExistence type="inferred from homology"/>
<dbReference type="InterPro" id="IPR050306">
    <property type="entry name" value="PfkB_Carbo_kinase"/>
</dbReference>
<keyword evidence="2" id="KW-0808">Transferase</keyword>
<evidence type="ECO:0000256" key="4">
    <source>
        <dbReference type="ARBA" id="ARBA00022777"/>
    </source>
</evidence>
<keyword evidence="3" id="KW-0547">Nucleotide-binding</keyword>
<organism evidence="7 8">
    <name type="scientific">Pendulispora rubella</name>
    <dbReference type="NCBI Taxonomy" id="2741070"/>
    <lineage>
        <taxon>Bacteria</taxon>
        <taxon>Pseudomonadati</taxon>
        <taxon>Myxococcota</taxon>
        <taxon>Myxococcia</taxon>
        <taxon>Myxococcales</taxon>
        <taxon>Sorangiineae</taxon>
        <taxon>Pendulisporaceae</taxon>
        <taxon>Pendulispora</taxon>
    </lineage>
</organism>
<accession>A0ABZ2LIR4</accession>
<evidence type="ECO:0000256" key="2">
    <source>
        <dbReference type="ARBA" id="ARBA00022679"/>
    </source>
</evidence>
<dbReference type="Gene3D" id="3.40.1190.20">
    <property type="match status" value="1"/>
</dbReference>
<evidence type="ECO:0000256" key="5">
    <source>
        <dbReference type="ARBA" id="ARBA00022840"/>
    </source>
</evidence>
<dbReference type="GO" id="GO:0016301">
    <property type="term" value="F:kinase activity"/>
    <property type="evidence" value="ECO:0007669"/>
    <property type="project" value="UniProtKB-KW"/>
</dbReference>
<feature type="domain" description="Carbohydrate kinase PfkB" evidence="6">
    <location>
        <begin position="23"/>
        <end position="298"/>
    </location>
</feature>
<evidence type="ECO:0000313" key="8">
    <source>
        <dbReference type="Proteomes" id="UP001374803"/>
    </source>
</evidence>
<reference evidence="7" key="1">
    <citation type="submission" date="2021-12" db="EMBL/GenBank/DDBJ databases">
        <title>Discovery of the Pendulisporaceae a myxobacterial family with distinct sporulation behavior and unique specialized metabolism.</title>
        <authorList>
            <person name="Garcia R."/>
            <person name="Popoff A."/>
            <person name="Bader C.D."/>
            <person name="Loehr J."/>
            <person name="Walesch S."/>
            <person name="Walt C."/>
            <person name="Boldt J."/>
            <person name="Bunk B."/>
            <person name="Haeckl F.J.F.P.J."/>
            <person name="Gunesch A.P."/>
            <person name="Birkelbach J."/>
            <person name="Nuebel U."/>
            <person name="Pietschmann T."/>
            <person name="Bach T."/>
            <person name="Mueller R."/>
        </authorList>
    </citation>
    <scope>NUCLEOTIDE SEQUENCE</scope>
    <source>
        <strain evidence="7">MSr11367</strain>
    </source>
</reference>
<evidence type="ECO:0000256" key="3">
    <source>
        <dbReference type="ARBA" id="ARBA00022741"/>
    </source>
</evidence>
<keyword evidence="4 7" id="KW-0418">Kinase</keyword>
<protein>
    <submittedName>
        <fullName evidence="7">Carbohydrate kinase</fullName>
    </submittedName>
</protein>
<evidence type="ECO:0000313" key="7">
    <source>
        <dbReference type="EMBL" id="WXB09661.1"/>
    </source>
</evidence>
<keyword evidence="8" id="KW-1185">Reference proteome</keyword>
<keyword evidence="5" id="KW-0067">ATP-binding</keyword>
<dbReference type="PANTHER" id="PTHR43085:SF1">
    <property type="entry name" value="PSEUDOURIDINE KINASE-RELATED"/>
    <property type="match status" value="1"/>
</dbReference>
<gene>
    <name evidence="7" type="ORF">LVJ94_20825</name>
</gene>
<dbReference type="InterPro" id="IPR029056">
    <property type="entry name" value="Ribokinase-like"/>
</dbReference>
<evidence type="ECO:0000259" key="6">
    <source>
        <dbReference type="Pfam" id="PF00294"/>
    </source>
</evidence>
<dbReference type="Proteomes" id="UP001374803">
    <property type="component" value="Chromosome"/>
</dbReference>
<evidence type="ECO:0000256" key="1">
    <source>
        <dbReference type="ARBA" id="ARBA00010688"/>
    </source>
</evidence>
<dbReference type="PANTHER" id="PTHR43085">
    <property type="entry name" value="HEXOKINASE FAMILY MEMBER"/>
    <property type="match status" value="1"/>
</dbReference>
<dbReference type="Pfam" id="PF00294">
    <property type="entry name" value="PfkB"/>
    <property type="match status" value="1"/>
</dbReference>
<sequence length="299" mass="31668">MKAPYDVITFGEVLWDLFDEGEDNYRRFVGGGSSNVAVALARQGRRVAVVAGVGRDRFGDELIRRLDEFGVDTQFMVRLADRTALTFIARNPNGEPHFMNYRHASANLALAARHITSSMARARWVHLGTCSLIANGNGLVEATRAFETHAGRHRAYKSIDLNARPNLWASQNAALDELERLLPGCSLIKASLGDLVAFGIGIGDLRDIAPDAVVLVTRGAEGATAYFGNGGRVSIAPTPTTCVDATGAGDAFVAGVLAHLVEKDVGPGSAGWGDANLWTEALSRGHSLGAIAVSKLGGT</sequence>
<dbReference type="SUPFAM" id="SSF53613">
    <property type="entry name" value="Ribokinase-like"/>
    <property type="match status" value="1"/>
</dbReference>